<dbReference type="Proteomes" id="UP000178735">
    <property type="component" value="Unassembled WGS sequence"/>
</dbReference>
<protein>
    <submittedName>
        <fullName evidence="12">Phosphoglucomutase</fullName>
    </submittedName>
</protein>
<dbReference type="Pfam" id="PF02880">
    <property type="entry name" value="PGM_PMM_III"/>
    <property type="match status" value="1"/>
</dbReference>
<accession>A0A1F7WNQ8</accession>
<dbReference type="Pfam" id="PF02879">
    <property type="entry name" value="PGM_PMM_II"/>
    <property type="match status" value="1"/>
</dbReference>
<dbReference type="GO" id="GO:0000287">
    <property type="term" value="F:magnesium ion binding"/>
    <property type="evidence" value="ECO:0007669"/>
    <property type="project" value="InterPro"/>
</dbReference>
<evidence type="ECO:0000259" key="10">
    <source>
        <dbReference type="Pfam" id="PF02879"/>
    </source>
</evidence>
<feature type="domain" description="Alpha-D-phosphohexomutase C-terminal" evidence="8">
    <location>
        <begin position="422"/>
        <end position="466"/>
    </location>
</feature>
<reference evidence="12 13" key="1">
    <citation type="journal article" date="2016" name="Nat. Commun.">
        <title>Thousands of microbial genomes shed light on interconnected biogeochemical processes in an aquifer system.</title>
        <authorList>
            <person name="Anantharaman K."/>
            <person name="Brown C.T."/>
            <person name="Hug L.A."/>
            <person name="Sharon I."/>
            <person name="Castelle C.J."/>
            <person name="Probst A.J."/>
            <person name="Thomas B.C."/>
            <person name="Singh A."/>
            <person name="Wilkins M.J."/>
            <person name="Karaoz U."/>
            <person name="Brodie E.L."/>
            <person name="Williams K.H."/>
            <person name="Hubbard S.S."/>
            <person name="Banfield J.F."/>
        </authorList>
    </citation>
    <scope>NUCLEOTIDE SEQUENCE [LARGE SCALE GENOMIC DNA]</scope>
</reference>
<sequence length="472" mass="52576">MSIKFGTDGWRAIMAEEFTFPNVRMVAYAIAKYVKDSQKASKGVVIGYDTRFLSDKFAETCARVLLGADVKVLLMERDSPTPVTAFTVVKRNAAGAIMITASHNPPYYNGIKFIPEYGGPAGPQITAQIESNLQTIMPNEKILEKPIEKGIAEKMLEKVEPSEDYFKRINELIDFETIRKSKIAVAFDPIYGTGRNYVDALLSRNNISVRVIHNMRDPLFGGGMPEPSVEYLSQLISIVKDNKLALGLATDGDADRFGVVDSLGVYLTPNQLISIIFVHLVKRRKFQGAVVRTVATTHLIDKIAEKFGIQVYETPVGFKYICEKMLSENIIIGGEESGGLSILGHIPEKDGILANLLACEVAAIENKPLSIVYKNLLDEFGEVYTDRINIHLKSDEQKNSIMHKLKVDPPSFIMNVKVTSINDIDGYKFLLKDGSWVLVRASGTEPVLRIYLEASSKDMLRKLQKFAEDIQK</sequence>
<dbReference type="SUPFAM" id="SSF55957">
    <property type="entry name" value="Phosphoglucomutase, C-terminal domain"/>
    <property type="match status" value="1"/>
</dbReference>
<evidence type="ECO:0000256" key="2">
    <source>
        <dbReference type="ARBA" id="ARBA00010231"/>
    </source>
</evidence>
<dbReference type="InterPro" id="IPR005844">
    <property type="entry name" value="A-D-PHexomutase_a/b/a-I"/>
</dbReference>
<keyword evidence="5 7" id="KW-0460">Magnesium</keyword>
<evidence type="ECO:0000313" key="12">
    <source>
        <dbReference type="EMBL" id="OGM03748.1"/>
    </source>
</evidence>
<proteinExistence type="inferred from homology"/>
<dbReference type="PANTHER" id="PTHR45745:SF1">
    <property type="entry name" value="PHOSPHOGLUCOMUTASE 2B-RELATED"/>
    <property type="match status" value="1"/>
</dbReference>
<dbReference type="SUPFAM" id="SSF53738">
    <property type="entry name" value="Phosphoglucomutase, first 3 domains"/>
    <property type="match status" value="2"/>
</dbReference>
<evidence type="ECO:0000259" key="8">
    <source>
        <dbReference type="Pfam" id="PF00408"/>
    </source>
</evidence>
<comment type="cofactor">
    <cofactor evidence="1">
        <name>Mg(2+)</name>
        <dbReference type="ChEBI" id="CHEBI:18420"/>
    </cofactor>
</comment>
<gene>
    <name evidence="12" type="ORF">A2008_08835</name>
</gene>
<evidence type="ECO:0000256" key="1">
    <source>
        <dbReference type="ARBA" id="ARBA00001946"/>
    </source>
</evidence>
<dbReference type="Gene3D" id="3.30.310.50">
    <property type="entry name" value="Alpha-D-phosphohexomutase, C-terminal domain"/>
    <property type="match status" value="1"/>
</dbReference>
<dbReference type="InterPro" id="IPR005845">
    <property type="entry name" value="A-D-PHexomutase_a/b/a-II"/>
</dbReference>
<dbReference type="Pfam" id="PF00408">
    <property type="entry name" value="PGM_PMM_IV"/>
    <property type="match status" value="1"/>
</dbReference>
<keyword evidence="4 7" id="KW-0479">Metal-binding</keyword>
<evidence type="ECO:0000313" key="13">
    <source>
        <dbReference type="Proteomes" id="UP000178735"/>
    </source>
</evidence>
<evidence type="ECO:0000259" key="11">
    <source>
        <dbReference type="Pfam" id="PF02880"/>
    </source>
</evidence>
<dbReference type="AlphaFoldDB" id="A0A1F7WNQ8"/>
<feature type="domain" description="Alpha-D-phosphohexomutase alpha/beta/alpha" evidence="11">
    <location>
        <begin position="269"/>
        <end position="379"/>
    </location>
</feature>
<dbReference type="InterPro" id="IPR005846">
    <property type="entry name" value="A-D-PHexomutase_a/b/a-III"/>
</dbReference>
<dbReference type="Gene3D" id="3.40.120.10">
    <property type="entry name" value="Alpha-D-Glucose-1,6-Bisphosphate, subunit A, domain 3"/>
    <property type="match status" value="3"/>
</dbReference>
<evidence type="ECO:0000256" key="6">
    <source>
        <dbReference type="ARBA" id="ARBA00023235"/>
    </source>
</evidence>
<dbReference type="InterPro" id="IPR036900">
    <property type="entry name" value="A-D-PHexomutase_C_sf"/>
</dbReference>
<comment type="similarity">
    <text evidence="2 7">Belongs to the phosphohexose mutase family.</text>
</comment>
<evidence type="ECO:0000256" key="7">
    <source>
        <dbReference type="RuleBase" id="RU004326"/>
    </source>
</evidence>
<feature type="domain" description="Alpha-D-phosphohexomutase alpha/beta/alpha" evidence="10">
    <location>
        <begin position="163"/>
        <end position="263"/>
    </location>
</feature>
<organism evidence="12 13">
    <name type="scientific">Candidatus Wallbacteria bacterium GWC2_49_35</name>
    <dbReference type="NCBI Taxonomy" id="1817813"/>
    <lineage>
        <taxon>Bacteria</taxon>
        <taxon>Candidatus Walliibacteriota</taxon>
    </lineage>
</organism>
<keyword evidence="3" id="KW-0597">Phosphoprotein</keyword>
<dbReference type="InterPro" id="IPR016066">
    <property type="entry name" value="A-D-PHexomutase_CS"/>
</dbReference>
<dbReference type="GO" id="GO:0008973">
    <property type="term" value="F:phosphopentomutase activity"/>
    <property type="evidence" value="ECO:0007669"/>
    <property type="project" value="TreeGrafter"/>
</dbReference>
<evidence type="ECO:0000259" key="9">
    <source>
        <dbReference type="Pfam" id="PF02878"/>
    </source>
</evidence>
<feature type="domain" description="Alpha-D-phosphohexomutase alpha/beta/alpha" evidence="9">
    <location>
        <begin position="3"/>
        <end position="137"/>
    </location>
</feature>
<dbReference type="PROSITE" id="PS00710">
    <property type="entry name" value="PGM_PMM"/>
    <property type="match status" value="1"/>
</dbReference>
<dbReference type="GO" id="GO:0006166">
    <property type="term" value="P:purine ribonucleoside salvage"/>
    <property type="evidence" value="ECO:0007669"/>
    <property type="project" value="TreeGrafter"/>
</dbReference>
<dbReference type="EMBL" id="MGFH01000157">
    <property type="protein sequence ID" value="OGM03748.1"/>
    <property type="molecule type" value="Genomic_DNA"/>
</dbReference>
<dbReference type="InterPro" id="IPR016055">
    <property type="entry name" value="A-D-PHexomutase_a/b/a-I/II/III"/>
</dbReference>
<comment type="caution">
    <text evidence="12">The sequence shown here is derived from an EMBL/GenBank/DDBJ whole genome shotgun (WGS) entry which is preliminary data.</text>
</comment>
<dbReference type="GO" id="GO:0005975">
    <property type="term" value="P:carbohydrate metabolic process"/>
    <property type="evidence" value="ECO:0007669"/>
    <property type="project" value="InterPro"/>
</dbReference>
<evidence type="ECO:0000256" key="4">
    <source>
        <dbReference type="ARBA" id="ARBA00022723"/>
    </source>
</evidence>
<dbReference type="PANTHER" id="PTHR45745">
    <property type="entry name" value="PHOSPHOMANNOMUTASE 45A"/>
    <property type="match status" value="1"/>
</dbReference>
<dbReference type="InterPro" id="IPR005843">
    <property type="entry name" value="A-D-PHexomutase_C"/>
</dbReference>
<dbReference type="Pfam" id="PF02878">
    <property type="entry name" value="PGM_PMM_I"/>
    <property type="match status" value="1"/>
</dbReference>
<dbReference type="InterPro" id="IPR005841">
    <property type="entry name" value="Alpha-D-phosphohexomutase_SF"/>
</dbReference>
<evidence type="ECO:0000256" key="5">
    <source>
        <dbReference type="ARBA" id="ARBA00022842"/>
    </source>
</evidence>
<dbReference type="CDD" id="cd05800">
    <property type="entry name" value="PGM_like2"/>
    <property type="match status" value="1"/>
</dbReference>
<evidence type="ECO:0000256" key="3">
    <source>
        <dbReference type="ARBA" id="ARBA00022553"/>
    </source>
</evidence>
<dbReference type="PRINTS" id="PR00509">
    <property type="entry name" value="PGMPMM"/>
</dbReference>
<keyword evidence="6" id="KW-0413">Isomerase</keyword>
<name>A0A1F7WNQ8_9BACT</name>
<dbReference type="STRING" id="1817813.A2008_08835"/>